<dbReference type="InterPro" id="IPR011519">
    <property type="entry name" value="UnbV_ASPIC"/>
</dbReference>
<dbReference type="PANTHER" id="PTHR16026:SF0">
    <property type="entry name" value="CARTILAGE ACIDIC PROTEIN 1"/>
    <property type="match status" value="1"/>
</dbReference>
<dbReference type="Gene3D" id="2.130.10.130">
    <property type="entry name" value="Integrin alpha, N-terminal"/>
    <property type="match status" value="1"/>
</dbReference>
<keyword evidence="1" id="KW-0732">Signal</keyword>
<name>A0A0K0XV99_9GAMM</name>
<dbReference type="KEGG" id="wma:WM2015_1178"/>
<dbReference type="Proteomes" id="UP000066624">
    <property type="component" value="Chromosome"/>
</dbReference>
<evidence type="ECO:0000256" key="1">
    <source>
        <dbReference type="ARBA" id="ARBA00022729"/>
    </source>
</evidence>
<protein>
    <recommendedName>
        <fullName evidence="3">ASPIC/UnbV domain-containing protein</fullName>
    </recommendedName>
</protein>
<gene>
    <name evidence="4" type="ORF">WM2015_1178</name>
</gene>
<reference evidence="4 5" key="1">
    <citation type="submission" date="2015-07" db="EMBL/GenBank/DDBJ databases">
        <authorList>
            <person name="Noorani M."/>
        </authorList>
    </citation>
    <scope>NUCLEOTIDE SEQUENCE [LARGE SCALE GENOMIC DNA]</scope>
    <source>
        <strain evidence="4 5">KCTC 42284</strain>
    </source>
</reference>
<dbReference type="InterPro" id="IPR028994">
    <property type="entry name" value="Integrin_alpha_N"/>
</dbReference>
<dbReference type="SUPFAM" id="SSF69318">
    <property type="entry name" value="Integrin alpha N-terminal domain"/>
    <property type="match status" value="1"/>
</dbReference>
<evidence type="ECO:0000256" key="2">
    <source>
        <dbReference type="SAM" id="MobiDB-lite"/>
    </source>
</evidence>
<dbReference type="STRING" id="1579979.WM2015_1178"/>
<dbReference type="EMBL" id="CP012154">
    <property type="protein sequence ID" value="AKS41552.1"/>
    <property type="molecule type" value="Genomic_DNA"/>
</dbReference>
<organism evidence="4 5">
    <name type="scientific">Wenzhouxiangella marina</name>
    <dbReference type="NCBI Taxonomy" id="1579979"/>
    <lineage>
        <taxon>Bacteria</taxon>
        <taxon>Pseudomonadati</taxon>
        <taxon>Pseudomonadota</taxon>
        <taxon>Gammaproteobacteria</taxon>
        <taxon>Chromatiales</taxon>
        <taxon>Wenzhouxiangellaceae</taxon>
        <taxon>Wenzhouxiangella</taxon>
    </lineage>
</organism>
<evidence type="ECO:0000313" key="5">
    <source>
        <dbReference type="Proteomes" id="UP000066624"/>
    </source>
</evidence>
<sequence length="552" mass="59385">MDRLAASLAAAVLCVLAGGCAREEPAGAALEELLPGDSGVIFEHRNGSDGTLSIVSIMGSGGALVDLDRDGDLDLFLRQGAVEDGAGDQLFRNLLRETGQLRFERAQTLPLGPSARHGMGVAVGDPNGDGWPDLFLTNAGEDVLLINEEGFLREVDGPWKEARWSTAASFFDADGDGDEDLFVARYVDYSDEAPVRCTTPDSRPDYCGPQSYPSAPDAFYENRNGTFLDRSVASGIGASRRAGLGAVVLDIDRDGRPDLLVANDADENQVWINQGGLRFVDEGVIRGLAVNADGKREASMGIAVADVVDEGEFRILMTHLESESNTLYVADRPGMFRDRTNGSGLAIPSLPYTGFGTAWLHLDEDSLLDLLVINGAVSIDRAQQTAGIDPPLREVSQAFLQQPSGGFIELEPQRAPALAQPMVGRGLIVGDLDDDGDLDAVVTRNNASPIVLVNRHHSTLPWFGLRLQRWTGRGWSEALGAELLLSFADGRQARHRYHVDGSYLASGDGRIRVRLGPQDRVESMAIRWPSGRTQTLAPPPTGAYTTIREPSP</sequence>
<proteinExistence type="predicted"/>
<accession>A0A0K0XV99</accession>
<dbReference type="Pfam" id="PF13517">
    <property type="entry name" value="FG-GAP_3"/>
    <property type="match status" value="1"/>
</dbReference>
<dbReference type="InterPro" id="IPR013517">
    <property type="entry name" value="FG-GAP"/>
</dbReference>
<dbReference type="PROSITE" id="PS51257">
    <property type="entry name" value="PROKAR_LIPOPROTEIN"/>
    <property type="match status" value="1"/>
</dbReference>
<dbReference type="AlphaFoldDB" id="A0A0K0XV99"/>
<feature type="domain" description="ASPIC/UnbV" evidence="3">
    <location>
        <begin position="478"/>
        <end position="544"/>
    </location>
</feature>
<dbReference type="InterPro" id="IPR027039">
    <property type="entry name" value="Crtac1"/>
</dbReference>
<evidence type="ECO:0000313" key="4">
    <source>
        <dbReference type="EMBL" id="AKS41552.1"/>
    </source>
</evidence>
<evidence type="ECO:0000259" key="3">
    <source>
        <dbReference type="Pfam" id="PF07593"/>
    </source>
</evidence>
<feature type="region of interest" description="Disordered" evidence="2">
    <location>
        <begin position="531"/>
        <end position="552"/>
    </location>
</feature>
<dbReference type="PANTHER" id="PTHR16026">
    <property type="entry name" value="CARTILAGE ACIDIC PROTEIN 1"/>
    <property type="match status" value="1"/>
</dbReference>
<keyword evidence="5" id="KW-1185">Reference proteome</keyword>
<dbReference type="Pfam" id="PF07593">
    <property type="entry name" value="UnbV_ASPIC"/>
    <property type="match status" value="1"/>
</dbReference>